<feature type="transmembrane region" description="Helical" evidence="1">
    <location>
        <begin position="76"/>
        <end position="104"/>
    </location>
</feature>
<dbReference type="STRING" id="1279009.ADICEAN_02668"/>
<dbReference type="EMBL" id="AODQ01000069">
    <property type="protein sequence ID" value="EMR02193.1"/>
    <property type="molecule type" value="Genomic_DNA"/>
</dbReference>
<name>M7N0H2_9BACT</name>
<evidence type="ECO:0000256" key="1">
    <source>
        <dbReference type="SAM" id="Phobius"/>
    </source>
</evidence>
<organism evidence="2 3">
    <name type="scientific">Cesiribacter andamanensis AMV16</name>
    <dbReference type="NCBI Taxonomy" id="1279009"/>
    <lineage>
        <taxon>Bacteria</taxon>
        <taxon>Pseudomonadati</taxon>
        <taxon>Bacteroidota</taxon>
        <taxon>Cytophagia</taxon>
        <taxon>Cytophagales</taxon>
        <taxon>Cesiribacteraceae</taxon>
        <taxon>Cesiribacter</taxon>
    </lineage>
</organism>
<proteinExistence type="predicted"/>
<keyword evidence="1" id="KW-0472">Membrane</keyword>
<keyword evidence="3" id="KW-1185">Reference proteome</keyword>
<sequence>MTSTARKFNPGLSRGLQYYILLHYLLTLGGSAAFLFNEGSLGLGLKALLGGLVLLAVLSLGLLMERPAWAFYLEGWRLLLTVAVLLQVLALPGLIWAAAAYVLISWGWLWWLRGSVGAAEGLATHS</sequence>
<evidence type="ECO:0000313" key="2">
    <source>
        <dbReference type="EMBL" id="EMR02193.1"/>
    </source>
</evidence>
<comment type="caution">
    <text evidence="2">The sequence shown here is derived from an EMBL/GenBank/DDBJ whole genome shotgun (WGS) entry which is preliminary data.</text>
</comment>
<dbReference type="RefSeq" id="WP_009196058.1">
    <property type="nucleotide sequence ID" value="NZ_AODQ01000069.1"/>
</dbReference>
<keyword evidence="1" id="KW-0812">Transmembrane</keyword>
<evidence type="ECO:0000313" key="3">
    <source>
        <dbReference type="Proteomes" id="UP000011910"/>
    </source>
</evidence>
<feature type="transmembrane region" description="Helical" evidence="1">
    <location>
        <begin position="43"/>
        <end position="64"/>
    </location>
</feature>
<gene>
    <name evidence="2" type="ORF">ADICEAN_02668</name>
</gene>
<keyword evidence="1" id="KW-1133">Transmembrane helix</keyword>
<dbReference type="AlphaFoldDB" id="M7N0H2"/>
<dbReference type="Proteomes" id="UP000011910">
    <property type="component" value="Unassembled WGS sequence"/>
</dbReference>
<feature type="transmembrane region" description="Helical" evidence="1">
    <location>
        <begin position="16"/>
        <end position="36"/>
    </location>
</feature>
<protein>
    <submittedName>
        <fullName evidence="2">Uncharacterized protein</fullName>
    </submittedName>
</protein>
<reference evidence="2 3" key="1">
    <citation type="journal article" date="2013" name="Genome Announc.">
        <title>Draft Genome Sequence of Cesiribacter andamanensis Strain AMV16T, Isolated from a Soil Sample from a Mud Volcano in the Andaman Islands, India.</title>
        <authorList>
            <person name="Shivaji S."/>
            <person name="Ara S."/>
            <person name="Begum Z."/>
            <person name="Srinivas T.N."/>
            <person name="Singh A."/>
            <person name="Kumar Pinnaka A."/>
        </authorList>
    </citation>
    <scope>NUCLEOTIDE SEQUENCE [LARGE SCALE GENOMIC DNA]</scope>
    <source>
        <strain evidence="2 3">AMV16</strain>
    </source>
</reference>
<accession>M7N0H2</accession>